<dbReference type="RefSeq" id="WP_096778343.1">
    <property type="nucleotide sequence ID" value="NZ_CP012621.1"/>
</dbReference>
<dbReference type="Gene3D" id="3.40.30.10">
    <property type="entry name" value="Glutaredoxin"/>
    <property type="match status" value="1"/>
</dbReference>
<sequence>MKAWILLACLPFVASAHNLKLEQPLPPVSVSDRGELVLEQEQLQARLWGVGSLPGKVRLIQHIAGRGSAKELNAPLIEAIKAAGLPRDRYQTVTIINLDDAAFGTAPFVRSSAESSKKEYPWSSIVLDGKGKVAQEWQLAPKSSAIIVLDQQGLVRFVREGALRPQEVEQVLALVRQSLGAITQ</sequence>
<dbReference type="Pfam" id="PF09695">
    <property type="entry name" value="YtfJ_HI0045"/>
    <property type="match status" value="1"/>
</dbReference>
<evidence type="ECO:0000313" key="1">
    <source>
        <dbReference type="EMBL" id="ATG72650.1"/>
    </source>
</evidence>
<dbReference type="KEGG" id="zdf:AN401_01325"/>
<organism evidence="1 2">
    <name type="scientific">Zobellella denitrificans</name>
    <dbReference type="NCBI Taxonomy" id="347534"/>
    <lineage>
        <taxon>Bacteria</taxon>
        <taxon>Pseudomonadati</taxon>
        <taxon>Pseudomonadota</taxon>
        <taxon>Gammaproteobacteria</taxon>
        <taxon>Aeromonadales</taxon>
        <taxon>Aeromonadaceae</taxon>
        <taxon>Zobellella</taxon>
    </lineage>
</organism>
<proteinExistence type="predicted"/>
<dbReference type="NCBIfam" id="TIGR01626">
    <property type="entry name" value="ytfJ_HI0045"/>
    <property type="match status" value="1"/>
</dbReference>
<dbReference type="Proteomes" id="UP000217763">
    <property type="component" value="Chromosome"/>
</dbReference>
<evidence type="ECO:0008006" key="3">
    <source>
        <dbReference type="Google" id="ProtNLM"/>
    </source>
</evidence>
<accession>A0A291HKC6</accession>
<dbReference type="AlphaFoldDB" id="A0A291HKC6"/>
<name>A0A291HKC6_9GAMM</name>
<keyword evidence="2" id="KW-1185">Reference proteome</keyword>
<dbReference type="EMBL" id="CP012621">
    <property type="protein sequence ID" value="ATG72650.1"/>
    <property type="molecule type" value="Genomic_DNA"/>
</dbReference>
<reference evidence="2" key="1">
    <citation type="submission" date="2015-09" db="EMBL/GenBank/DDBJ databases">
        <authorList>
            <person name="Shao Z."/>
            <person name="Wang L."/>
        </authorList>
    </citation>
    <scope>NUCLEOTIDE SEQUENCE [LARGE SCALE GENOMIC DNA]</scope>
    <source>
        <strain evidence="2">F13-1</strain>
    </source>
</reference>
<evidence type="ECO:0000313" key="2">
    <source>
        <dbReference type="Proteomes" id="UP000217763"/>
    </source>
</evidence>
<gene>
    <name evidence="1" type="ORF">AN401_01325</name>
</gene>
<dbReference type="InterPro" id="IPR006513">
    <property type="entry name" value="YtfJ_HI0045"/>
</dbReference>
<protein>
    <recommendedName>
        <fullName evidence="3">YtfJ family protein</fullName>
    </recommendedName>
</protein>